<gene>
    <name evidence="1" type="ORF">UFOVP314_54</name>
</gene>
<name>A0A6J5LQY6_9CAUD</name>
<organism evidence="1">
    <name type="scientific">uncultured Caudovirales phage</name>
    <dbReference type="NCBI Taxonomy" id="2100421"/>
    <lineage>
        <taxon>Viruses</taxon>
        <taxon>Duplodnaviria</taxon>
        <taxon>Heunggongvirae</taxon>
        <taxon>Uroviricota</taxon>
        <taxon>Caudoviricetes</taxon>
        <taxon>Peduoviridae</taxon>
        <taxon>Maltschvirus</taxon>
        <taxon>Maltschvirus maltsch</taxon>
    </lineage>
</organism>
<proteinExistence type="predicted"/>
<evidence type="ECO:0000313" key="1">
    <source>
        <dbReference type="EMBL" id="CAB4136945.1"/>
    </source>
</evidence>
<sequence length="101" mass="10733">MYGITITVHAGDIYADDHTIPLATLHDGPIEVDAAPLSLGGDPDGAASVEMYAPPSGRPPVATFVGRWTDRDDVRHGIQLPVEFAVNVYDFGPYRAVVTVG</sequence>
<accession>A0A6J5LQY6</accession>
<reference evidence="1" key="1">
    <citation type="submission" date="2020-04" db="EMBL/GenBank/DDBJ databases">
        <authorList>
            <person name="Chiriac C."/>
            <person name="Salcher M."/>
            <person name="Ghai R."/>
            <person name="Kavagutti S V."/>
        </authorList>
    </citation>
    <scope>NUCLEOTIDE SEQUENCE</scope>
</reference>
<protein>
    <submittedName>
        <fullName evidence="1">Uncharacterized protein</fullName>
    </submittedName>
</protein>
<dbReference type="EMBL" id="LR796326">
    <property type="protein sequence ID" value="CAB4136945.1"/>
    <property type="molecule type" value="Genomic_DNA"/>
</dbReference>